<dbReference type="RefSeq" id="WP_320005460.1">
    <property type="nucleotide sequence ID" value="NZ_JAUHJS010000009.1"/>
</dbReference>
<evidence type="ECO:0000259" key="2">
    <source>
        <dbReference type="Pfam" id="PF01205"/>
    </source>
</evidence>
<dbReference type="PROSITE" id="PS00910">
    <property type="entry name" value="UPF0029"/>
    <property type="match status" value="1"/>
</dbReference>
<dbReference type="PANTHER" id="PTHR16301">
    <property type="entry name" value="IMPACT-RELATED"/>
    <property type="match status" value="1"/>
</dbReference>
<name>A0ABT8F8X2_9BACT</name>
<dbReference type="InterPro" id="IPR036956">
    <property type="entry name" value="Impact_N_sf"/>
</dbReference>
<dbReference type="InterPro" id="IPR020568">
    <property type="entry name" value="Ribosomal_Su5_D2-typ_SF"/>
</dbReference>
<dbReference type="InterPro" id="IPR001498">
    <property type="entry name" value="Impact_N"/>
</dbReference>
<evidence type="ECO:0000313" key="4">
    <source>
        <dbReference type="Proteomes" id="UP001168552"/>
    </source>
</evidence>
<dbReference type="PANTHER" id="PTHR16301:SF20">
    <property type="entry name" value="IMPACT FAMILY MEMBER YIGZ"/>
    <property type="match status" value="1"/>
</dbReference>
<dbReference type="EMBL" id="JAUHJS010000009">
    <property type="protein sequence ID" value="MDN4166921.1"/>
    <property type="molecule type" value="Genomic_DNA"/>
</dbReference>
<reference evidence="3" key="1">
    <citation type="submission" date="2023-06" db="EMBL/GenBank/DDBJ databases">
        <title>Cytophagales bacterium Strain LB-30, isolated from soil.</title>
        <authorList>
            <person name="Liu B."/>
        </authorList>
    </citation>
    <scope>NUCLEOTIDE SEQUENCE</scope>
    <source>
        <strain evidence="3">LB-30</strain>
    </source>
</reference>
<dbReference type="SUPFAM" id="SSF54211">
    <property type="entry name" value="Ribosomal protein S5 domain 2-like"/>
    <property type="match status" value="1"/>
</dbReference>
<organism evidence="3 4">
    <name type="scientific">Shiella aurantiaca</name>
    <dbReference type="NCBI Taxonomy" id="3058365"/>
    <lineage>
        <taxon>Bacteria</taxon>
        <taxon>Pseudomonadati</taxon>
        <taxon>Bacteroidota</taxon>
        <taxon>Cytophagia</taxon>
        <taxon>Cytophagales</taxon>
        <taxon>Shiellaceae</taxon>
        <taxon>Shiella</taxon>
    </lineage>
</organism>
<feature type="domain" description="Impact N-terminal" evidence="2">
    <location>
        <begin position="23"/>
        <end position="128"/>
    </location>
</feature>
<gene>
    <name evidence="3" type="ORF">QWY31_15525</name>
</gene>
<comment type="caution">
    <text evidence="3">The sequence shown here is derived from an EMBL/GenBank/DDBJ whole genome shotgun (WGS) entry which is preliminary data.</text>
</comment>
<dbReference type="Gene3D" id="3.30.230.30">
    <property type="entry name" value="Impact, N-terminal domain"/>
    <property type="match status" value="1"/>
</dbReference>
<dbReference type="Proteomes" id="UP001168552">
    <property type="component" value="Unassembled WGS sequence"/>
</dbReference>
<comment type="similarity">
    <text evidence="1">Belongs to the IMPACT family.</text>
</comment>
<dbReference type="InterPro" id="IPR020569">
    <property type="entry name" value="UPF0029_Impact_CS"/>
</dbReference>
<evidence type="ECO:0000256" key="1">
    <source>
        <dbReference type="ARBA" id="ARBA00007665"/>
    </source>
</evidence>
<sequence>MSSLDEDIYLSIKEESSGLYKEKGSKFLSFAFPVATEDYIKGHLTDLRKKYFDARHHCYAYALGKNQHIYRANDDGEPNHSAGDPILGQIRSKGISDVLVVVIRYFGGTKLGVGGLITAYKTATQEALDQAELVEKLVTEDAEFLFTYEVMNEVMRIVKEYEPQVHNQEFNLQCRLKLRMRSKQAPIITEKLLKAGCTLAD</sequence>
<dbReference type="Pfam" id="PF01205">
    <property type="entry name" value="Impact_N"/>
    <property type="match status" value="1"/>
</dbReference>
<protein>
    <submittedName>
        <fullName evidence="3">YigZ family protein</fullName>
    </submittedName>
</protein>
<keyword evidence="4" id="KW-1185">Reference proteome</keyword>
<dbReference type="InterPro" id="IPR023582">
    <property type="entry name" value="Impact"/>
</dbReference>
<evidence type="ECO:0000313" key="3">
    <source>
        <dbReference type="EMBL" id="MDN4166921.1"/>
    </source>
</evidence>
<proteinExistence type="inferred from homology"/>
<accession>A0ABT8F8X2</accession>